<evidence type="ECO:0000256" key="1">
    <source>
        <dbReference type="RuleBase" id="RU003494"/>
    </source>
</evidence>
<dbReference type="PANTHER" id="PTHR44051:SF8">
    <property type="entry name" value="GLUTATHIONE S-TRANSFERASE GSTA"/>
    <property type="match status" value="1"/>
</dbReference>
<protein>
    <submittedName>
        <fullName evidence="4">Glutathione S-transferase family protein</fullName>
    </submittedName>
</protein>
<evidence type="ECO:0000259" key="2">
    <source>
        <dbReference type="PROSITE" id="PS50404"/>
    </source>
</evidence>
<dbReference type="Gene3D" id="1.20.1050.10">
    <property type="match status" value="1"/>
</dbReference>
<dbReference type="InterPro" id="IPR040079">
    <property type="entry name" value="Glutathione_S-Trfase"/>
</dbReference>
<dbReference type="Proteomes" id="UP001149400">
    <property type="component" value="Unassembled WGS sequence"/>
</dbReference>
<dbReference type="SFLD" id="SFLDG00358">
    <property type="entry name" value="Main_(cytGST)"/>
    <property type="match status" value="1"/>
</dbReference>
<evidence type="ECO:0000259" key="3">
    <source>
        <dbReference type="PROSITE" id="PS50405"/>
    </source>
</evidence>
<dbReference type="PANTHER" id="PTHR44051">
    <property type="entry name" value="GLUTATHIONE S-TRANSFERASE-RELATED"/>
    <property type="match status" value="1"/>
</dbReference>
<keyword evidence="5" id="KW-1185">Reference proteome</keyword>
<dbReference type="InterPro" id="IPR004046">
    <property type="entry name" value="GST_C"/>
</dbReference>
<gene>
    <name evidence="4" type="ORF">LRP50_14970</name>
</gene>
<evidence type="ECO:0000313" key="4">
    <source>
        <dbReference type="EMBL" id="MDD1794434.1"/>
    </source>
</evidence>
<dbReference type="CDD" id="cd03188">
    <property type="entry name" value="GST_C_Beta"/>
    <property type="match status" value="1"/>
</dbReference>
<dbReference type="PROSITE" id="PS50405">
    <property type="entry name" value="GST_CTER"/>
    <property type="match status" value="1"/>
</dbReference>
<dbReference type="InterPro" id="IPR036249">
    <property type="entry name" value="Thioredoxin-like_sf"/>
</dbReference>
<dbReference type="Pfam" id="PF02798">
    <property type="entry name" value="GST_N"/>
    <property type="match status" value="1"/>
</dbReference>
<dbReference type="SFLD" id="SFLDG01150">
    <property type="entry name" value="Main.1:_Beta-like"/>
    <property type="match status" value="1"/>
</dbReference>
<dbReference type="RefSeq" id="WP_274165263.1">
    <property type="nucleotide sequence ID" value="NZ_JAJUBC010000017.1"/>
</dbReference>
<dbReference type="InterPro" id="IPR036282">
    <property type="entry name" value="Glutathione-S-Trfase_C_sf"/>
</dbReference>
<reference evidence="4" key="1">
    <citation type="submission" date="2021-12" db="EMBL/GenBank/DDBJ databases">
        <title>Enterovibrio ZSDZ35 sp. nov. and Enterovibrio ZSDZ42 sp. nov., isolated from coastal seawater in Qingdao.</title>
        <authorList>
            <person name="Zhang P."/>
        </authorList>
    </citation>
    <scope>NUCLEOTIDE SEQUENCE</scope>
    <source>
        <strain evidence="4">ZSDZ42</strain>
    </source>
</reference>
<dbReference type="InterPro" id="IPR010987">
    <property type="entry name" value="Glutathione-S-Trfase_C-like"/>
</dbReference>
<organism evidence="4 5">
    <name type="scientific">Enterovibrio gelatinilyticus</name>
    <dbReference type="NCBI Taxonomy" id="2899819"/>
    <lineage>
        <taxon>Bacteria</taxon>
        <taxon>Pseudomonadati</taxon>
        <taxon>Pseudomonadota</taxon>
        <taxon>Gammaproteobacteria</taxon>
        <taxon>Vibrionales</taxon>
        <taxon>Vibrionaceae</taxon>
        <taxon>Enterovibrio</taxon>
    </lineage>
</organism>
<dbReference type="Pfam" id="PF00043">
    <property type="entry name" value="GST_C"/>
    <property type="match status" value="1"/>
</dbReference>
<dbReference type="CDD" id="cd03057">
    <property type="entry name" value="GST_N_Beta"/>
    <property type="match status" value="1"/>
</dbReference>
<name>A0ABT5R2D3_9GAMM</name>
<dbReference type="EMBL" id="JAJUBC010000017">
    <property type="protein sequence ID" value="MDD1794434.1"/>
    <property type="molecule type" value="Genomic_DNA"/>
</dbReference>
<evidence type="ECO:0000313" key="5">
    <source>
        <dbReference type="Proteomes" id="UP001149400"/>
    </source>
</evidence>
<dbReference type="SFLD" id="SFLDS00019">
    <property type="entry name" value="Glutathione_Transferase_(cytos"/>
    <property type="match status" value="1"/>
</dbReference>
<accession>A0ABT5R2D3</accession>
<dbReference type="SUPFAM" id="SSF47616">
    <property type="entry name" value="GST C-terminal domain-like"/>
    <property type="match status" value="1"/>
</dbReference>
<dbReference type="PROSITE" id="PS50404">
    <property type="entry name" value="GST_NTER"/>
    <property type="match status" value="1"/>
</dbReference>
<proteinExistence type="inferred from homology"/>
<dbReference type="InterPro" id="IPR004045">
    <property type="entry name" value="Glutathione_S-Trfase_N"/>
</dbReference>
<dbReference type="Gene3D" id="3.40.30.10">
    <property type="entry name" value="Glutaredoxin"/>
    <property type="match status" value="1"/>
</dbReference>
<comment type="caution">
    <text evidence="4">The sequence shown here is derived from an EMBL/GenBank/DDBJ whole genome shotgun (WGS) entry which is preliminary data.</text>
</comment>
<feature type="domain" description="GST N-terminal" evidence="2">
    <location>
        <begin position="1"/>
        <end position="80"/>
    </location>
</feature>
<sequence>MYKLFYYPRNASWAPHMLLEEIGATYELVLVDRKSEEQKSSEYLKLNPTGRIPTLAYGDSVIFESAAICLHLCDEHPQSSVIPDIGDPSRPEFYQWLFYLTTSIQPELMLYFYPNKHTSSVDTAESISETQEKRITEMFGLVDKQLENKEFLIGNRLSVCDFFLFMLSHWASGFKTPPLSFEHLGRYLKDLAKRSSVKNVCEVEGTNLDAYTQTN</sequence>
<comment type="similarity">
    <text evidence="1">Belongs to the GST superfamily.</text>
</comment>
<feature type="domain" description="GST C-terminal" evidence="3">
    <location>
        <begin position="86"/>
        <end position="214"/>
    </location>
</feature>
<dbReference type="SUPFAM" id="SSF52833">
    <property type="entry name" value="Thioredoxin-like"/>
    <property type="match status" value="1"/>
</dbReference>